<accession>A0AAV8XZ21</accession>
<evidence type="ECO:0000256" key="1">
    <source>
        <dbReference type="ARBA" id="ARBA00004613"/>
    </source>
</evidence>
<feature type="domain" description="Lipase" evidence="6">
    <location>
        <begin position="51"/>
        <end position="236"/>
    </location>
</feature>
<keyword evidence="8" id="KW-1185">Reference proteome</keyword>
<sequence length="251" mass="28549">MTIHTLSILTVIYIRVFSEYVELLSEYEENKLDHQDPLSTFFTWKDKNGTPHLEDIKQNVNKTSPKVDIMIYFYSKYNPDKPVIFNARKVNEVTKTNFNPSKESLFIVHGWGNWYNSSVNIVIKEAVLKKHDVNIFVVDWSSISQNELYSTIYKLLPKLGASVGKFIQGITKRCRHRLSKIKMVGYSLGAHIAGIAGKTTKGQIKCIIGLDPAGPLFTLDDVKRRLNKGDAKYVEVSTKKCESAMKKGNVQ</sequence>
<reference evidence="7" key="1">
    <citation type="journal article" date="2023" name="Insect Mol. Biol.">
        <title>Genome sequencing provides insights into the evolution of gene families encoding plant cell wall-degrading enzymes in longhorned beetles.</title>
        <authorList>
            <person name="Shin N.R."/>
            <person name="Okamura Y."/>
            <person name="Kirsch R."/>
            <person name="Pauchet Y."/>
        </authorList>
    </citation>
    <scope>NUCLEOTIDE SEQUENCE</scope>
    <source>
        <strain evidence="7">AMC_N1</strain>
    </source>
</reference>
<keyword evidence="5" id="KW-0732">Signal</keyword>
<evidence type="ECO:0000256" key="4">
    <source>
        <dbReference type="RuleBase" id="RU004262"/>
    </source>
</evidence>
<dbReference type="InterPro" id="IPR000734">
    <property type="entry name" value="TAG_lipase"/>
</dbReference>
<dbReference type="GO" id="GO:0016042">
    <property type="term" value="P:lipid catabolic process"/>
    <property type="evidence" value="ECO:0007669"/>
    <property type="project" value="TreeGrafter"/>
</dbReference>
<comment type="similarity">
    <text evidence="2 4">Belongs to the AB hydrolase superfamily. Lipase family.</text>
</comment>
<dbReference type="InterPro" id="IPR013818">
    <property type="entry name" value="Lipase"/>
</dbReference>
<name>A0AAV8XZ21_9CUCU</name>
<gene>
    <name evidence="7" type="ORF">NQ318_013540</name>
</gene>
<dbReference type="AlphaFoldDB" id="A0AAV8XZ21"/>
<evidence type="ECO:0000256" key="2">
    <source>
        <dbReference type="ARBA" id="ARBA00010701"/>
    </source>
</evidence>
<evidence type="ECO:0000313" key="8">
    <source>
        <dbReference type="Proteomes" id="UP001162162"/>
    </source>
</evidence>
<organism evidence="7 8">
    <name type="scientific">Aromia moschata</name>
    <dbReference type="NCBI Taxonomy" id="1265417"/>
    <lineage>
        <taxon>Eukaryota</taxon>
        <taxon>Metazoa</taxon>
        <taxon>Ecdysozoa</taxon>
        <taxon>Arthropoda</taxon>
        <taxon>Hexapoda</taxon>
        <taxon>Insecta</taxon>
        <taxon>Pterygota</taxon>
        <taxon>Neoptera</taxon>
        <taxon>Endopterygota</taxon>
        <taxon>Coleoptera</taxon>
        <taxon>Polyphaga</taxon>
        <taxon>Cucujiformia</taxon>
        <taxon>Chrysomeloidea</taxon>
        <taxon>Cerambycidae</taxon>
        <taxon>Cerambycinae</taxon>
        <taxon>Callichromatini</taxon>
        <taxon>Aromia</taxon>
    </lineage>
</organism>
<proteinExistence type="inferred from homology"/>
<feature type="chain" id="PRO_5043552536" description="Lipase domain-containing protein" evidence="5">
    <location>
        <begin position="19"/>
        <end position="251"/>
    </location>
</feature>
<evidence type="ECO:0000259" key="6">
    <source>
        <dbReference type="Pfam" id="PF00151"/>
    </source>
</evidence>
<dbReference type="InterPro" id="IPR029058">
    <property type="entry name" value="AB_hydrolase_fold"/>
</dbReference>
<comment type="caution">
    <text evidence="7">The sequence shown here is derived from an EMBL/GenBank/DDBJ whole genome shotgun (WGS) entry which is preliminary data.</text>
</comment>
<evidence type="ECO:0000313" key="7">
    <source>
        <dbReference type="EMBL" id="KAJ8943959.1"/>
    </source>
</evidence>
<dbReference type="PANTHER" id="PTHR11610">
    <property type="entry name" value="LIPASE"/>
    <property type="match status" value="1"/>
</dbReference>
<dbReference type="EMBL" id="JAPWTK010000271">
    <property type="protein sequence ID" value="KAJ8943959.1"/>
    <property type="molecule type" value="Genomic_DNA"/>
</dbReference>
<dbReference type="Gene3D" id="3.40.50.1820">
    <property type="entry name" value="alpha/beta hydrolase"/>
    <property type="match status" value="1"/>
</dbReference>
<keyword evidence="3" id="KW-0964">Secreted</keyword>
<dbReference type="SUPFAM" id="SSF53474">
    <property type="entry name" value="alpha/beta-Hydrolases"/>
    <property type="match status" value="1"/>
</dbReference>
<evidence type="ECO:0000256" key="5">
    <source>
        <dbReference type="SAM" id="SignalP"/>
    </source>
</evidence>
<dbReference type="PANTHER" id="PTHR11610:SF190">
    <property type="entry name" value="VITELLOGENIN-3-LIKE PROTEIN"/>
    <property type="match status" value="1"/>
</dbReference>
<dbReference type="PRINTS" id="PR00821">
    <property type="entry name" value="TAGLIPASE"/>
</dbReference>
<protein>
    <recommendedName>
        <fullName evidence="6">Lipase domain-containing protein</fullName>
    </recommendedName>
</protein>
<dbReference type="GO" id="GO:0016298">
    <property type="term" value="F:lipase activity"/>
    <property type="evidence" value="ECO:0007669"/>
    <property type="project" value="InterPro"/>
</dbReference>
<evidence type="ECO:0000256" key="3">
    <source>
        <dbReference type="ARBA" id="ARBA00022525"/>
    </source>
</evidence>
<dbReference type="GO" id="GO:0005615">
    <property type="term" value="C:extracellular space"/>
    <property type="evidence" value="ECO:0007669"/>
    <property type="project" value="TreeGrafter"/>
</dbReference>
<feature type="signal peptide" evidence="5">
    <location>
        <begin position="1"/>
        <end position="18"/>
    </location>
</feature>
<comment type="subcellular location">
    <subcellularLocation>
        <location evidence="1">Secreted</location>
    </subcellularLocation>
</comment>
<dbReference type="Proteomes" id="UP001162162">
    <property type="component" value="Unassembled WGS sequence"/>
</dbReference>
<dbReference type="Pfam" id="PF00151">
    <property type="entry name" value="Lipase"/>
    <property type="match status" value="1"/>
</dbReference>